<name>A0A5D0RGM8_9RHOB</name>
<gene>
    <name evidence="1" type="ORF">FVF75_12245</name>
</gene>
<comment type="caution">
    <text evidence="1">The sequence shown here is derived from an EMBL/GenBank/DDBJ whole genome shotgun (WGS) entry which is preliminary data.</text>
</comment>
<dbReference type="RefSeq" id="WP_148378272.1">
    <property type="nucleotide sequence ID" value="NZ_VSIY01000012.1"/>
</dbReference>
<sequence length="85" mass="9162">MTAALVNTMFSIHHKFNTDEIGHNQTVSPVRLNDRRCVSATVAAGTMFGQAAGRPPYSFKLVVRLRMPAVTASVLVVGSIPAECF</sequence>
<reference evidence="1 2" key="1">
    <citation type="submission" date="2019-08" db="EMBL/GenBank/DDBJ databases">
        <title>Identification of a novel species of the genus Boseongicola.</title>
        <authorList>
            <person name="Zhang X.-Q."/>
        </authorList>
    </citation>
    <scope>NUCLEOTIDE SEQUENCE [LARGE SCALE GENOMIC DNA]</scope>
    <source>
        <strain evidence="1 2">HY14</strain>
    </source>
</reference>
<evidence type="ECO:0000313" key="2">
    <source>
        <dbReference type="Proteomes" id="UP000322080"/>
    </source>
</evidence>
<dbReference type="AlphaFoldDB" id="A0A5D0RGM8"/>
<dbReference type="EMBL" id="VSIY01000012">
    <property type="protein sequence ID" value="TYB80770.1"/>
    <property type="molecule type" value="Genomic_DNA"/>
</dbReference>
<accession>A0A5D0RGM8</accession>
<organism evidence="1 2">
    <name type="scientific">Maritimibacter fusiformis</name>
    <dbReference type="NCBI Taxonomy" id="2603819"/>
    <lineage>
        <taxon>Bacteria</taxon>
        <taxon>Pseudomonadati</taxon>
        <taxon>Pseudomonadota</taxon>
        <taxon>Alphaproteobacteria</taxon>
        <taxon>Rhodobacterales</taxon>
        <taxon>Roseobacteraceae</taxon>
        <taxon>Maritimibacter</taxon>
    </lineage>
</organism>
<evidence type="ECO:0000313" key="1">
    <source>
        <dbReference type="EMBL" id="TYB80770.1"/>
    </source>
</evidence>
<keyword evidence="2" id="KW-1185">Reference proteome</keyword>
<dbReference type="Proteomes" id="UP000322080">
    <property type="component" value="Unassembled WGS sequence"/>
</dbReference>
<protein>
    <submittedName>
        <fullName evidence="1">Uncharacterized protein</fullName>
    </submittedName>
</protein>
<proteinExistence type="predicted"/>